<feature type="domain" description="Sulfatase N-terminal" evidence="6">
    <location>
        <begin position="26"/>
        <end position="371"/>
    </location>
</feature>
<proteinExistence type="inferred from homology"/>
<dbReference type="RefSeq" id="WP_075081706.1">
    <property type="nucleotide sequence ID" value="NZ_CP042912.1"/>
</dbReference>
<gene>
    <name evidence="7" type="primary">atsA_4</name>
    <name evidence="7" type="ORF">MFFC18_11450</name>
</gene>
<evidence type="ECO:0000256" key="5">
    <source>
        <dbReference type="SAM" id="SignalP"/>
    </source>
</evidence>
<keyword evidence="4" id="KW-0106">Calcium</keyword>
<feature type="signal peptide" evidence="5">
    <location>
        <begin position="1"/>
        <end position="22"/>
    </location>
</feature>
<sequence precursor="true">MQKQLLAVITLILLSAFSTATAEQPPNIVLIVADDLGYAELGCYGQKWIKTPHIDSIARDGMRFTNHYCGQAVCAPSRCSLVTGMHQGHAEIRGNGNPEHRGKPRPKEMYFPGQMPISDSAVTIFELLKTKGYATAAIGKWGLGDFSTSGSPGKQGVDLFYGFNCQVHAHNHYPQFLWRNETKENLKGNDRSATGKTFSQDRFVDVALEFVDENHDKPFLLYLPFAIPHLSIQVPDPSVEEYLNTIPEEDYKHRGYLPHPNPRAGYAAMITHMDRGIGQILERLKQHGIDDNTLVIFTSDNGPTFDRLGGSDSDFFESSGPMRGRKGSLLEGGIRVPMVAKFPGKIEAGSVSDHRSAFWDYVPTLCEAAGIESPDNVDGISFFPTLVGGDQPEHEFLYWEFPSYGGQQAVRLGERWKGLREKLQRKPNAPIQLYDLQNDIGESKDMASEHPEIVQQIETIMKDQHVDSETFPFPALDK</sequence>
<keyword evidence="3 7" id="KW-0378">Hydrolase</keyword>
<dbReference type="Gene3D" id="3.40.720.10">
    <property type="entry name" value="Alkaline Phosphatase, subunit A"/>
    <property type="match status" value="1"/>
</dbReference>
<dbReference type="CDD" id="cd16145">
    <property type="entry name" value="ARS_like"/>
    <property type="match status" value="1"/>
</dbReference>
<reference evidence="7 8" key="1">
    <citation type="submission" date="2019-08" db="EMBL/GenBank/DDBJ databases">
        <title>Deep-cultivation of Planctomycetes and their phenomic and genomic characterization uncovers novel biology.</title>
        <authorList>
            <person name="Wiegand S."/>
            <person name="Jogler M."/>
            <person name="Boedeker C."/>
            <person name="Pinto D."/>
            <person name="Vollmers J."/>
            <person name="Rivas-Marin E."/>
            <person name="Kohn T."/>
            <person name="Peeters S.H."/>
            <person name="Heuer A."/>
            <person name="Rast P."/>
            <person name="Oberbeckmann S."/>
            <person name="Bunk B."/>
            <person name="Jeske O."/>
            <person name="Meyerdierks A."/>
            <person name="Storesund J.E."/>
            <person name="Kallscheuer N."/>
            <person name="Luecker S."/>
            <person name="Lage O.M."/>
            <person name="Pohl T."/>
            <person name="Merkel B.J."/>
            <person name="Hornburger P."/>
            <person name="Mueller R.-W."/>
            <person name="Bruemmer F."/>
            <person name="Labrenz M."/>
            <person name="Spormann A.M."/>
            <person name="Op den Camp H."/>
            <person name="Overmann J."/>
            <person name="Amann R."/>
            <person name="Jetten M.S.M."/>
            <person name="Mascher T."/>
            <person name="Medema M.H."/>
            <person name="Devos D.P."/>
            <person name="Kaster A.-K."/>
            <person name="Ovreas L."/>
            <person name="Rohde M."/>
            <person name="Galperin M.Y."/>
            <person name="Jogler C."/>
        </authorList>
    </citation>
    <scope>NUCLEOTIDE SEQUENCE [LARGE SCALE GENOMIC DNA]</scope>
    <source>
        <strain evidence="7 8">FC18</strain>
    </source>
</reference>
<dbReference type="EC" id="3.1.6.1" evidence="7"/>
<dbReference type="InterPro" id="IPR024607">
    <property type="entry name" value="Sulfatase_CS"/>
</dbReference>
<dbReference type="KEGG" id="mff:MFFC18_11450"/>
<dbReference type="Gene3D" id="3.30.1120.10">
    <property type="match status" value="1"/>
</dbReference>
<name>A0A5B9P8T1_9BACT</name>
<accession>A0A5B9P8T1</accession>
<dbReference type="STRING" id="980251.GCA_001642875_01795"/>
<organism evidence="7 8">
    <name type="scientific">Mariniblastus fucicola</name>
    <dbReference type="NCBI Taxonomy" id="980251"/>
    <lineage>
        <taxon>Bacteria</taxon>
        <taxon>Pseudomonadati</taxon>
        <taxon>Planctomycetota</taxon>
        <taxon>Planctomycetia</taxon>
        <taxon>Pirellulales</taxon>
        <taxon>Pirellulaceae</taxon>
        <taxon>Mariniblastus</taxon>
    </lineage>
</organism>
<dbReference type="OrthoDB" id="9783154at2"/>
<dbReference type="SUPFAM" id="SSF53649">
    <property type="entry name" value="Alkaline phosphatase-like"/>
    <property type="match status" value="1"/>
</dbReference>
<dbReference type="PANTHER" id="PTHR42693:SF53">
    <property type="entry name" value="ENDO-4-O-SULFATASE"/>
    <property type="match status" value="1"/>
</dbReference>
<evidence type="ECO:0000256" key="3">
    <source>
        <dbReference type="ARBA" id="ARBA00022801"/>
    </source>
</evidence>
<dbReference type="PANTHER" id="PTHR42693">
    <property type="entry name" value="ARYLSULFATASE FAMILY MEMBER"/>
    <property type="match status" value="1"/>
</dbReference>
<keyword evidence="5" id="KW-0732">Signal</keyword>
<dbReference type="PROSITE" id="PS00523">
    <property type="entry name" value="SULFATASE_1"/>
    <property type="match status" value="1"/>
</dbReference>
<keyword evidence="2" id="KW-0479">Metal-binding</keyword>
<dbReference type="AlphaFoldDB" id="A0A5B9P8T1"/>
<evidence type="ECO:0000313" key="8">
    <source>
        <dbReference type="Proteomes" id="UP000322214"/>
    </source>
</evidence>
<dbReference type="EMBL" id="CP042912">
    <property type="protein sequence ID" value="QEG21290.1"/>
    <property type="molecule type" value="Genomic_DNA"/>
</dbReference>
<dbReference type="InterPro" id="IPR000917">
    <property type="entry name" value="Sulfatase_N"/>
</dbReference>
<dbReference type="Proteomes" id="UP000322214">
    <property type="component" value="Chromosome"/>
</dbReference>
<evidence type="ECO:0000256" key="2">
    <source>
        <dbReference type="ARBA" id="ARBA00022723"/>
    </source>
</evidence>
<feature type="chain" id="PRO_5023064349" evidence="5">
    <location>
        <begin position="23"/>
        <end position="478"/>
    </location>
</feature>
<dbReference type="GO" id="GO:0046872">
    <property type="term" value="F:metal ion binding"/>
    <property type="evidence" value="ECO:0007669"/>
    <property type="project" value="UniProtKB-KW"/>
</dbReference>
<protein>
    <submittedName>
        <fullName evidence="7">Arylsulfatase</fullName>
        <ecNumber evidence="7">3.1.6.1</ecNumber>
    </submittedName>
</protein>
<dbReference type="InterPro" id="IPR050738">
    <property type="entry name" value="Sulfatase"/>
</dbReference>
<evidence type="ECO:0000313" key="7">
    <source>
        <dbReference type="EMBL" id="QEG21290.1"/>
    </source>
</evidence>
<evidence type="ECO:0000259" key="6">
    <source>
        <dbReference type="Pfam" id="PF00884"/>
    </source>
</evidence>
<evidence type="ECO:0000256" key="1">
    <source>
        <dbReference type="ARBA" id="ARBA00008779"/>
    </source>
</evidence>
<comment type="similarity">
    <text evidence="1">Belongs to the sulfatase family.</text>
</comment>
<evidence type="ECO:0000256" key="4">
    <source>
        <dbReference type="ARBA" id="ARBA00022837"/>
    </source>
</evidence>
<keyword evidence="8" id="KW-1185">Reference proteome</keyword>
<dbReference type="GO" id="GO:0004065">
    <property type="term" value="F:arylsulfatase activity"/>
    <property type="evidence" value="ECO:0007669"/>
    <property type="project" value="UniProtKB-EC"/>
</dbReference>
<dbReference type="InterPro" id="IPR017850">
    <property type="entry name" value="Alkaline_phosphatase_core_sf"/>
</dbReference>
<dbReference type="Pfam" id="PF00884">
    <property type="entry name" value="Sulfatase"/>
    <property type="match status" value="1"/>
</dbReference>